<reference evidence="2" key="1">
    <citation type="journal article" date="2021" name="bioRxiv">
        <title>Whole Genome Assembly and Annotation of Northern Wild Rice, Zizania palustris L., Supports a Whole Genome Duplication in the Zizania Genus.</title>
        <authorList>
            <person name="Haas M."/>
            <person name="Kono T."/>
            <person name="Macchietto M."/>
            <person name="Millas R."/>
            <person name="McGilp L."/>
            <person name="Shao M."/>
            <person name="Duquette J."/>
            <person name="Hirsch C.N."/>
            <person name="Kimball J."/>
        </authorList>
    </citation>
    <scope>NUCLEOTIDE SEQUENCE</scope>
    <source>
        <tissue evidence="2">Fresh leaf tissue</tissue>
    </source>
</reference>
<evidence type="ECO:0000313" key="3">
    <source>
        <dbReference type="Proteomes" id="UP000729402"/>
    </source>
</evidence>
<reference evidence="2" key="2">
    <citation type="submission" date="2021-02" db="EMBL/GenBank/DDBJ databases">
        <authorList>
            <person name="Kimball J.A."/>
            <person name="Haas M.W."/>
            <person name="Macchietto M."/>
            <person name="Kono T."/>
            <person name="Duquette J."/>
            <person name="Shao M."/>
        </authorList>
    </citation>
    <scope>NUCLEOTIDE SEQUENCE</scope>
    <source>
        <tissue evidence="2">Fresh leaf tissue</tissue>
    </source>
</reference>
<feature type="transmembrane region" description="Helical" evidence="1">
    <location>
        <begin position="15"/>
        <end position="39"/>
    </location>
</feature>
<protein>
    <submittedName>
        <fullName evidence="2">Uncharacterized protein</fullName>
    </submittedName>
</protein>
<keyword evidence="1" id="KW-1133">Transmembrane helix</keyword>
<name>A0A8J5UVK5_ZIZPA</name>
<keyword evidence="1" id="KW-0472">Membrane</keyword>
<accession>A0A8J5UVK5</accession>
<dbReference type="Proteomes" id="UP000729402">
    <property type="component" value="Unassembled WGS sequence"/>
</dbReference>
<evidence type="ECO:0000313" key="2">
    <source>
        <dbReference type="EMBL" id="KAG8044957.1"/>
    </source>
</evidence>
<dbReference type="AlphaFoldDB" id="A0A8J5UVK5"/>
<evidence type="ECO:0000256" key="1">
    <source>
        <dbReference type="SAM" id="Phobius"/>
    </source>
</evidence>
<proteinExistence type="predicted"/>
<organism evidence="2 3">
    <name type="scientific">Zizania palustris</name>
    <name type="common">Northern wild rice</name>
    <dbReference type="NCBI Taxonomy" id="103762"/>
    <lineage>
        <taxon>Eukaryota</taxon>
        <taxon>Viridiplantae</taxon>
        <taxon>Streptophyta</taxon>
        <taxon>Embryophyta</taxon>
        <taxon>Tracheophyta</taxon>
        <taxon>Spermatophyta</taxon>
        <taxon>Magnoliopsida</taxon>
        <taxon>Liliopsida</taxon>
        <taxon>Poales</taxon>
        <taxon>Poaceae</taxon>
        <taxon>BOP clade</taxon>
        <taxon>Oryzoideae</taxon>
        <taxon>Oryzeae</taxon>
        <taxon>Zizaniinae</taxon>
        <taxon>Zizania</taxon>
    </lineage>
</organism>
<comment type="caution">
    <text evidence="2">The sequence shown here is derived from an EMBL/GenBank/DDBJ whole genome shotgun (WGS) entry which is preliminary data.</text>
</comment>
<keyword evidence="1" id="KW-0812">Transmembrane</keyword>
<dbReference type="EMBL" id="JAAALK010000290">
    <property type="protein sequence ID" value="KAG8044957.1"/>
    <property type="molecule type" value="Genomic_DNA"/>
</dbReference>
<gene>
    <name evidence="2" type="ORF">GUJ93_ZPchr0008g13428</name>
</gene>
<feature type="transmembrane region" description="Helical" evidence="1">
    <location>
        <begin position="51"/>
        <end position="69"/>
    </location>
</feature>
<keyword evidence="3" id="KW-1185">Reference proteome</keyword>
<sequence length="149" mass="16810">MICPYLLERTALSNLLFFCCIYALFIGVNPWVPLEIAAVVAGRKIIAKQRLCLYLLLVGVYARAAILFTRKNKKIASWLELLYITWVVIFMDQTECAEWGTQADNYSSTGRVCFIKLAASLCKQEVLNPFSSCLKSKASAFSCYSPEEQ</sequence>